<feature type="transmembrane region" description="Helical" evidence="1">
    <location>
        <begin position="39"/>
        <end position="57"/>
    </location>
</feature>
<dbReference type="AlphaFoldDB" id="A0A1G5FD31"/>
<evidence type="ECO:0000313" key="4">
    <source>
        <dbReference type="Proteomes" id="UP000199354"/>
    </source>
</evidence>
<accession>A0A1G5FD31</accession>
<feature type="transmembrane region" description="Helical" evidence="1">
    <location>
        <begin position="7"/>
        <end position="27"/>
    </location>
</feature>
<keyword evidence="4" id="KW-1185">Reference proteome</keyword>
<dbReference type="PANTHER" id="PTHR35797">
    <property type="entry name" value="PROTEASE-RELATED"/>
    <property type="match status" value="1"/>
</dbReference>
<dbReference type="GO" id="GO:0006508">
    <property type="term" value="P:proteolysis"/>
    <property type="evidence" value="ECO:0007669"/>
    <property type="project" value="UniProtKB-KW"/>
</dbReference>
<evidence type="ECO:0000259" key="2">
    <source>
        <dbReference type="Pfam" id="PF02517"/>
    </source>
</evidence>
<gene>
    <name evidence="3" type="ORF">SAMN02927903_01247</name>
</gene>
<evidence type="ECO:0000313" key="3">
    <source>
        <dbReference type="EMBL" id="SCY36790.1"/>
    </source>
</evidence>
<keyword evidence="3" id="KW-0378">Hydrolase</keyword>
<feature type="transmembrane region" description="Helical" evidence="1">
    <location>
        <begin position="257"/>
        <end position="279"/>
    </location>
</feature>
<dbReference type="STRING" id="490189.SAMN02927903_01247"/>
<dbReference type="EMBL" id="FMVF01000005">
    <property type="protein sequence ID" value="SCY36790.1"/>
    <property type="molecule type" value="Genomic_DNA"/>
</dbReference>
<dbReference type="Pfam" id="PF02517">
    <property type="entry name" value="Rce1-like"/>
    <property type="match status" value="1"/>
</dbReference>
<reference evidence="3 4" key="1">
    <citation type="submission" date="2016-10" db="EMBL/GenBank/DDBJ databases">
        <authorList>
            <person name="de Groot N.N."/>
        </authorList>
    </citation>
    <scope>NUCLEOTIDE SEQUENCE [LARGE SCALE GENOMIC DNA]</scope>
    <source>
        <strain evidence="3 4">CGMCC 1.7031</strain>
    </source>
</reference>
<dbReference type="GO" id="GO:0004175">
    <property type="term" value="F:endopeptidase activity"/>
    <property type="evidence" value="ECO:0007669"/>
    <property type="project" value="UniProtKB-ARBA"/>
</dbReference>
<sequence>MTNRQLFTYCGAVFLAGWTCQVLTIVFTDDFDSLGAKSGLMATMVSPLLVTIGFMVFDRSLLQKIRCKPNKRFCCTALLAILVPTFTAFAVLFIATGLHWGQSGWFGFSANGVAVSGGPFLLGLGQQTWVWFAANVLVTAAAYSLLTGLVAVGEEVAWRGLLQGVLTERFGPLCGIVILGFLWAMWHLPIQLAGYNYPENPVLGSLVISPLMLISVSLFYGWLTLKSNSFIPAAIAHGAYNTIEEGIISNIDLAVPLLYLITIKLAVTAATGLLFGCLIRQRLDSPTCC</sequence>
<keyword evidence="1" id="KW-1133">Transmembrane helix</keyword>
<feature type="transmembrane region" description="Helical" evidence="1">
    <location>
        <begin position="202"/>
        <end position="223"/>
    </location>
</feature>
<protein>
    <submittedName>
        <fullName evidence="3">CAAX protease self-immunity</fullName>
    </submittedName>
</protein>
<feature type="transmembrane region" description="Helical" evidence="1">
    <location>
        <begin position="77"/>
        <end position="98"/>
    </location>
</feature>
<proteinExistence type="predicted"/>
<keyword evidence="3" id="KW-0645">Protease</keyword>
<dbReference type="RefSeq" id="WP_091141436.1">
    <property type="nucleotide sequence ID" value="NZ_FMVF01000005.1"/>
</dbReference>
<dbReference type="OrthoDB" id="9777755at2"/>
<keyword evidence="1" id="KW-0472">Membrane</keyword>
<dbReference type="GO" id="GO:0080120">
    <property type="term" value="P:CAAX-box protein maturation"/>
    <property type="evidence" value="ECO:0007669"/>
    <property type="project" value="UniProtKB-ARBA"/>
</dbReference>
<dbReference type="Proteomes" id="UP000199354">
    <property type="component" value="Unassembled WGS sequence"/>
</dbReference>
<feature type="domain" description="CAAX prenyl protease 2/Lysostaphin resistance protein A-like" evidence="2">
    <location>
        <begin position="145"/>
        <end position="243"/>
    </location>
</feature>
<dbReference type="PANTHER" id="PTHR35797:SF1">
    <property type="entry name" value="PROTEASE"/>
    <property type="match status" value="1"/>
</dbReference>
<feature type="transmembrane region" description="Helical" evidence="1">
    <location>
        <begin position="170"/>
        <end position="190"/>
    </location>
</feature>
<dbReference type="InterPro" id="IPR003675">
    <property type="entry name" value="Rce1/LyrA-like_dom"/>
</dbReference>
<feature type="transmembrane region" description="Helical" evidence="1">
    <location>
        <begin position="104"/>
        <end position="122"/>
    </location>
</feature>
<name>A0A1G5FD31_9FLAO</name>
<organism evidence="3 4">
    <name type="scientific">Flavobacterium caeni</name>
    <dbReference type="NCBI Taxonomy" id="490189"/>
    <lineage>
        <taxon>Bacteria</taxon>
        <taxon>Pseudomonadati</taxon>
        <taxon>Bacteroidota</taxon>
        <taxon>Flavobacteriia</taxon>
        <taxon>Flavobacteriales</taxon>
        <taxon>Flavobacteriaceae</taxon>
        <taxon>Flavobacterium</taxon>
    </lineage>
</organism>
<dbReference type="InterPro" id="IPR042150">
    <property type="entry name" value="MmRce1-like"/>
</dbReference>
<keyword evidence="1" id="KW-0812">Transmembrane</keyword>
<evidence type="ECO:0000256" key="1">
    <source>
        <dbReference type="SAM" id="Phobius"/>
    </source>
</evidence>
<feature type="transmembrane region" description="Helical" evidence="1">
    <location>
        <begin position="129"/>
        <end position="150"/>
    </location>
</feature>